<dbReference type="PANTHER" id="PTHR23088">
    <property type="entry name" value="NITRILASE-RELATED"/>
    <property type="match status" value="1"/>
</dbReference>
<dbReference type="PROSITE" id="PS50263">
    <property type="entry name" value="CN_HYDROLASE"/>
    <property type="match status" value="1"/>
</dbReference>
<dbReference type="EMBL" id="DRBS01000243">
    <property type="protein sequence ID" value="HDD44461.1"/>
    <property type="molecule type" value="Genomic_DNA"/>
</dbReference>
<dbReference type="GO" id="GO:0016787">
    <property type="term" value="F:hydrolase activity"/>
    <property type="evidence" value="ECO:0007669"/>
    <property type="project" value="UniProtKB-KW"/>
</dbReference>
<evidence type="ECO:0000313" key="3">
    <source>
        <dbReference type="EMBL" id="HDD44461.1"/>
    </source>
</evidence>
<evidence type="ECO:0000256" key="1">
    <source>
        <dbReference type="ARBA" id="ARBA00010613"/>
    </source>
</evidence>
<comment type="caution">
    <text evidence="3">The sequence shown here is derived from an EMBL/GenBank/DDBJ whole genome shotgun (WGS) entry which is preliminary data.</text>
</comment>
<feature type="domain" description="CN hydrolase" evidence="2">
    <location>
        <begin position="3"/>
        <end position="202"/>
    </location>
</feature>
<dbReference type="Gene3D" id="3.60.110.10">
    <property type="entry name" value="Carbon-nitrogen hydrolase"/>
    <property type="match status" value="1"/>
</dbReference>
<sequence>MRFKAGIIQMNILLGQVEANLYQAIDAIEMLLKKETKLIVLPELWITGFAYPYIKYLAKKTPEILKMLQQAIKEEVTIIGSFPEIKAEKLYNSAFVITKKKILATYAKVHLFTPTGEQKYFTPGNKATVVATPVGKIGLLICYDLRFPEFARCLTLKGAEILAISAAWPLARIEHFRLLLCTRAIENQVFVIAANVREHRGK</sequence>
<dbReference type="InterPro" id="IPR001110">
    <property type="entry name" value="UPF0012_CS"/>
</dbReference>
<dbReference type="AlphaFoldDB" id="A0A7C0Y4X9"/>
<keyword evidence="3" id="KW-0378">Hydrolase</keyword>
<protein>
    <submittedName>
        <fullName evidence="3">Carbon-nitrogen family hydrolase</fullName>
    </submittedName>
</protein>
<dbReference type="InterPro" id="IPR036526">
    <property type="entry name" value="C-N_Hydrolase_sf"/>
</dbReference>
<dbReference type="Proteomes" id="UP000886289">
    <property type="component" value="Unassembled WGS sequence"/>
</dbReference>
<dbReference type="PANTHER" id="PTHR23088:SF27">
    <property type="entry name" value="DEAMINATED GLUTATHIONE AMIDASE"/>
    <property type="match status" value="1"/>
</dbReference>
<dbReference type="PROSITE" id="PS01227">
    <property type="entry name" value="UPF0012"/>
    <property type="match status" value="1"/>
</dbReference>
<reference evidence="3" key="1">
    <citation type="journal article" date="2020" name="mSystems">
        <title>Genome- and Community-Level Interaction Insights into Carbon Utilization and Element Cycling Functions of Hydrothermarchaeota in Hydrothermal Sediment.</title>
        <authorList>
            <person name="Zhou Z."/>
            <person name="Liu Y."/>
            <person name="Xu W."/>
            <person name="Pan J."/>
            <person name="Luo Z.H."/>
            <person name="Li M."/>
        </authorList>
    </citation>
    <scope>NUCLEOTIDE SEQUENCE [LARGE SCALE GENOMIC DNA]</scope>
    <source>
        <strain evidence="3">HyVt-233</strain>
    </source>
</reference>
<dbReference type="Pfam" id="PF00795">
    <property type="entry name" value="CN_hydrolase"/>
    <property type="match status" value="1"/>
</dbReference>
<evidence type="ECO:0000259" key="2">
    <source>
        <dbReference type="PROSITE" id="PS50263"/>
    </source>
</evidence>
<organism evidence="3">
    <name type="scientific">Desulfofervidus auxilii</name>
    <dbReference type="NCBI Taxonomy" id="1621989"/>
    <lineage>
        <taxon>Bacteria</taxon>
        <taxon>Pseudomonadati</taxon>
        <taxon>Thermodesulfobacteriota</taxon>
        <taxon>Candidatus Desulfofervidia</taxon>
        <taxon>Candidatus Desulfofervidales</taxon>
        <taxon>Candidatus Desulfofervidaceae</taxon>
        <taxon>Candidatus Desulfofervidus</taxon>
    </lineage>
</organism>
<comment type="similarity">
    <text evidence="1">Belongs to the carbon-nitrogen hydrolase superfamily. NIT1/NIT2 family.</text>
</comment>
<dbReference type="SUPFAM" id="SSF56317">
    <property type="entry name" value="Carbon-nitrogen hydrolase"/>
    <property type="match status" value="1"/>
</dbReference>
<accession>A0A7C0Y4X9</accession>
<name>A0A7C0Y4X9_DESA2</name>
<proteinExistence type="inferred from homology"/>
<gene>
    <name evidence="3" type="ORF">ENG63_06345</name>
</gene>
<dbReference type="InterPro" id="IPR003010">
    <property type="entry name" value="C-N_Hydrolase"/>
</dbReference>